<dbReference type="PANTHER" id="PTHR47027:SF20">
    <property type="entry name" value="REVERSE TRANSCRIPTASE-LIKE PROTEIN WITH RNA-DIRECTED DNA POLYMERASE DOMAIN"/>
    <property type="match status" value="1"/>
</dbReference>
<protein>
    <submittedName>
        <fullName evidence="2">Retrovirus-related Pol polyprotein LINE-1</fullName>
    </submittedName>
</protein>
<gene>
    <name evidence="2" type="ORF">Tci_055685</name>
</gene>
<dbReference type="InterPro" id="IPR043502">
    <property type="entry name" value="DNA/RNA_pol_sf"/>
</dbReference>
<feature type="compositionally biased region" description="Basic and acidic residues" evidence="1">
    <location>
        <begin position="710"/>
        <end position="730"/>
    </location>
</feature>
<dbReference type="EMBL" id="BKCJ010008736">
    <property type="protein sequence ID" value="GEU83707.1"/>
    <property type="molecule type" value="Genomic_DNA"/>
</dbReference>
<dbReference type="AlphaFoldDB" id="A0A6L2NE03"/>
<sequence>KISFFHKCTCELCGNGAHFGYNCPPKVSIGPDPEPFNNQTVDELLQTLPSFNPTCYSEDGNSFIYDSKSNLVHDSPNFFDPPLQPPLYSCEFYGNDARYDHYCTPQVLFIYPKLCYNQDFNFSQDFHDFQQQYLCCENYEVTHEAYQCQLMNEDYYHEQNSCYDPNSFGFDQFQPPQYTVNHPMFNAQNDILNSQNKLMEKLTSMCDMVGQYIQKKEEEKHIEEKKAAKYGDEHLDTILATESDEFIKPSAENLVLNPSESEDEYECDVPTYEVFTTFSNILFDAVYDFSSSDDQSFYNEDIPKKIYSNPLFDEEIISMKIDPYHFNAESGLIESLLNRDPSIISSFSKIDSLFDEFAGEPTLLKSIPSGINKTDCDPEEETRFIKRLLYDNPSPHLPEEFISEKSDTAFESFSPFPIPVEDSGSLMEEIDFYFTLDYPMSLGVEEDDYDSKGDILILEEFLNSDSLSLLENESFDFDILSFSRPPAKPPDGNTRILNVKVMGDISEHKCRIEAIDSDDHVRSCPSDLGGVAEGRHKVDITCFQETKWKGSRAREGNGYKLWRSDRIMAISVVIEEETVNVISAYAPQVGLRGDLNGHIGVAADGYAGVHEGFRAFPGEACSSQHRLIIVDVLLERLQYRREVTRRPKILWKNLNGEVVETFRAIVSEKLVMEDMSAMAKAKDKPYEDLYKKFDSKEGVNDIYKIDKARERRRRDIGNTPSEKSRPEGSRKVGSSNPPMHYDYYYSRINQREVRATLQKMGRNKAVCLDQIPIEAWRLSEVIPIYKNRGDVQECSNYRGIKLWERVIERRLRRETRVLENQFGFMPGRSTTEGIQKNIPWCMIFADDIMLIAESAEGLNNRLESLRKALEDNGLRVSREKMEYLRCDFDRFEVVHQEMDIHIGDQILQPNESFRYLGSVLHRSGWIYEDVAHRIRAGWIK</sequence>
<dbReference type="Gene3D" id="3.30.70.270">
    <property type="match status" value="1"/>
</dbReference>
<dbReference type="InterPro" id="IPR043128">
    <property type="entry name" value="Rev_trsase/Diguanyl_cyclase"/>
</dbReference>
<name>A0A6L2NE03_TANCI</name>
<evidence type="ECO:0000256" key="1">
    <source>
        <dbReference type="SAM" id="MobiDB-lite"/>
    </source>
</evidence>
<proteinExistence type="predicted"/>
<comment type="caution">
    <text evidence="2">The sequence shown here is derived from an EMBL/GenBank/DDBJ whole genome shotgun (WGS) entry which is preliminary data.</text>
</comment>
<accession>A0A6L2NE03</accession>
<feature type="non-terminal residue" evidence="2">
    <location>
        <position position="1"/>
    </location>
</feature>
<dbReference type="PANTHER" id="PTHR47027">
    <property type="entry name" value="REVERSE TRANSCRIPTASE DOMAIN-CONTAINING PROTEIN"/>
    <property type="match status" value="1"/>
</dbReference>
<feature type="region of interest" description="Disordered" evidence="1">
    <location>
        <begin position="710"/>
        <end position="738"/>
    </location>
</feature>
<organism evidence="2">
    <name type="scientific">Tanacetum cinerariifolium</name>
    <name type="common">Dalmatian daisy</name>
    <name type="synonym">Chrysanthemum cinerariifolium</name>
    <dbReference type="NCBI Taxonomy" id="118510"/>
    <lineage>
        <taxon>Eukaryota</taxon>
        <taxon>Viridiplantae</taxon>
        <taxon>Streptophyta</taxon>
        <taxon>Embryophyta</taxon>
        <taxon>Tracheophyta</taxon>
        <taxon>Spermatophyta</taxon>
        <taxon>Magnoliopsida</taxon>
        <taxon>eudicotyledons</taxon>
        <taxon>Gunneridae</taxon>
        <taxon>Pentapetalae</taxon>
        <taxon>asterids</taxon>
        <taxon>campanulids</taxon>
        <taxon>Asterales</taxon>
        <taxon>Asteraceae</taxon>
        <taxon>Asteroideae</taxon>
        <taxon>Anthemideae</taxon>
        <taxon>Anthemidinae</taxon>
        <taxon>Tanacetum</taxon>
    </lineage>
</organism>
<evidence type="ECO:0000313" key="2">
    <source>
        <dbReference type="EMBL" id="GEU83707.1"/>
    </source>
</evidence>
<dbReference type="SUPFAM" id="SSF56672">
    <property type="entry name" value="DNA/RNA polymerases"/>
    <property type="match status" value="1"/>
</dbReference>
<reference evidence="2" key="1">
    <citation type="journal article" date="2019" name="Sci. Rep.">
        <title>Draft genome of Tanacetum cinerariifolium, the natural source of mosquito coil.</title>
        <authorList>
            <person name="Yamashiro T."/>
            <person name="Shiraishi A."/>
            <person name="Satake H."/>
            <person name="Nakayama K."/>
        </authorList>
    </citation>
    <scope>NUCLEOTIDE SEQUENCE</scope>
</reference>